<comment type="similarity">
    <text evidence="3 11">Belongs to the protoporphyrinogen/coproporphyrinogen oxidase family. Protoporphyrinogen oxidase subfamily.</text>
</comment>
<dbReference type="RefSeq" id="XP_060458191.1">
    <property type="nucleotide sequence ID" value="XM_060601726.1"/>
</dbReference>
<dbReference type="SUPFAM" id="SSF51905">
    <property type="entry name" value="FAD/NAD(P)-binding domain"/>
    <property type="match status" value="1"/>
</dbReference>
<dbReference type="AlphaFoldDB" id="A0AA48QX18"/>
<sequence>MPPRTVAVIGGGLSGLTAAYRLAKSGARVTLLESAPRLGGWAQTQSYPLSFERNGQTHTGSVSLEFGPRSIRPRGGPGAPAMLQLIQDLGLCDRIVPIPNDHPAAKNRYLFDPDSGKLSAVQASPLAVLNPRTAPAIRQLLLAFAMEPFRRSRPPDGDESVAAFFERRFGKRVARTASAFVHGIYAADPAALSLRSAFGMLHAAEKRGGSVVMGMLRSPKNEAEEAAWAKIGELGKEREGWNMYALRGGMCQLITALEKNARDAGVEIKRSRVLRINPDTRVNVETSYGPLRVDHVVAALPPRRLDRILSASLPHLLANSSTTVGVVNVVLPLPPKEVHPDGFGYLIPRGGCNPEGALGVVFDSTALPGTDDGGLEGQVTKLTVMLGGPHWSSYGGVREPAHEDELIPLALSHLRRAFPHLKAEPLLTVPHLNRECIPTYAPGHGARLRDIHEAIESGPWKNRLSVVGAGYGGVSVNDCVLGAEIVASGLASGTVTGLERWADWE</sequence>
<proteinExistence type="inferred from homology"/>
<evidence type="ECO:0000313" key="13">
    <source>
        <dbReference type="EMBL" id="BEI92926.1"/>
    </source>
</evidence>
<dbReference type="EMBL" id="AP028216">
    <property type="protein sequence ID" value="BEI92926.1"/>
    <property type="molecule type" value="Genomic_DNA"/>
</dbReference>
<organism evidence="13 14">
    <name type="scientific">Cutaneotrichosporon cavernicola</name>
    <dbReference type="NCBI Taxonomy" id="279322"/>
    <lineage>
        <taxon>Eukaryota</taxon>
        <taxon>Fungi</taxon>
        <taxon>Dikarya</taxon>
        <taxon>Basidiomycota</taxon>
        <taxon>Agaricomycotina</taxon>
        <taxon>Tremellomycetes</taxon>
        <taxon>Trichosporonales</taxon>
        <taxon>Trichosporonaceae</taxon>
        <taxon>Cutaneotrichosporon</taxon>
    </lineage>
</organism>
<dbReference type="Proteomes" id="UP001233271">
    <property type="component" value="Chromosome 5"/>
</dbReference>
<evidence type="ECO:0000256" key="8">
    <source>
        <dbReference type="ARBA" id="ARBA00023133"/>
    </source>
</evidence>
<protein>
    <recommendedName>
        <fullName evidence="4 11">Protoporphyrinogen oxidase</fullName>
        <ecNumber evidence="4 11">1.3.3.4</ecNumber>
    </recommendedName>
</protein>
<dbReference type="GeneID" id="85496796"/>
<keyword evidence="5 11" id="KW-0285">Flavoprotein</keyword>
<name>A0AA48QX18_9TREE</name>
<evidence type="ECO:0000256" key="6">
    <source>
        <dbReference type="ARBA" id="ARBA00022827"/>
    </source>
</evidence>
<dbReference type="GO" id="GO:0005743">
    <property type="term" value="C:mitochondrial inner membrane"/>
    <property type="evidence" value="ECO:0007669"/>
    <property type="project" value="UniProtKB-SubCell"/>
</dbReference>
<evidence type="ECO:0000256" key="9">
    <source>
        <dbReference type="ARBA" id="ARBA00023244"/>
    </source>
</evidence>
<comment type="pathway">
    <text evidence="2 11">Porphyrin-containing compound metabolism; protoporphyrin-IX biosynthesis; protoporphyrin-IX from protoporphyrinogen-IX: step 1/1.</text>
</comment>
<evidence type="ECO:0000256" key="3">
    <source>
        <dbReference type="ARBA" id="ARBA00010551"/>
    </source>
</evidence>
<dbReference type="InterPro" id="IPR050464">
    <property type="entry name" value="Zeta_carotene_desat/Oxidored"/>
</dbReference>
<evidence type="ECO:0000256" key="7">
    <source>
        <dbReference type="ARBA" id="ARBA00023002"/>
    </source>
</evidence>
<dbReference type="PANTHER" id="PTHR42923:SF3">
    <property type="entry name" value="PROTOPORPHYRINOGEN OXIDASE"/>
    <property type="match status" value="1"/>
</dbReference>
<reference evidence="13" key="1">
    <citation type="journal article" date="2023" name="BMC Genomics">
        <title>Chromosome-level genome assemblies of Cutaneotrichosporon spp. (Trichosporonales, Basidiomycota) reveal imbalanced evolution between nucleotide sequences and chromosome synteny.</title>
        <authorList>
            <person name="Kobayashi Y."/>
            <person name="Kayamori A."/>
            <person name="Aoki K."/>
            <person name="Shiwa Y."/>
            <person name="Matsutani M."/>
            <person name="Fujita N."/>
            <person name="Sugita T."/>
            <person name="Iwasaki W."/>
            <person name="Tanaka N."/>
            <person name="Takashima M."/>
        </authorList>
    </citation>
    <scope>NUCLEOTIDE SEQUENCE</scope>
    <source>
        <strain evidence="13">HIS019</strain>
    </source>
</reference>
<evidence type="ECO:0000256" key="11">
    <source>
        <dbReference type="RuleBase" id="RU367069"/>
    </source>
</evidence>
<comment type="cofactor">
    <cofactor evidence="11">
        <name>FAD</name>
        <dbReference type="ChEBI" id="CHEBI:57692"/>
    </cofactor>
    <text evidence="11">Binds 1 FAD per subunit.</text>
</comment>
<dbReference type="InterPro" id="IPR002937">
    <property type="entry name" value="Amino_oxidase"/>
</dbReference>
<gene>
    <name evidence="13" type="primary">HEM14</name>
    <name evidence="13" type="ORF">CcaverHIS019_0505540</name>
</gene>
<evidence type="ECO:0000313" key="14">
    <source>
        <dbReference type="Proteomes" id="UP001233271"/>
    </source>
</evidence>
<dbReference type="InterPro" id="IPR004572">
    <property type="entry name" value="Protoporphyrinogen_oxidase"/>
</dbReference>
<evidence type="ECO:0000256" key="5">
    <source>
        <dbReference type="ARBA" id="ARBA00022630"/>
    </source>
</evidence>
<keyword evidence="7 11" id="KW-0560">Oxidoreductase</keyword>
<comment type="subcellular location">
    <subcellularLocation>
        <location evidence="11">Mitochondrion inner membrane</location>
    </subcellularLocation>
</comment>
<keyword evidence="14" id="KW-1185">Reference proteome</keyword>
<keyword evidence="6 11" id="KW-0274">FAD</keyword>
<dbReference type="GO" id="GO:0004729">
    <property type="term" value="F:oxygen-dependent protoporphyrinogen oxidase activity"/>
    <property type="evidence" value="ECO:0007669"/>
    <property type="project" value="UniProtKB-UniRule"/>
</dbReference>
<comment type="catalytic activity">
    <reaction evidence="10 11">
        <text>protoporphyrinogen IX + 3 O2 = protoporphyrin IX + 3 H2O2</text>
        <dbReference type="Rhea" id="RHEA:25576"/>
        <dbReference type="ChEBI" id="CHEBI:15379"/>
        <dbReference type="ChEBI" id="CHEBI:16240"/>
        <dbReference type="ChEBI" id="CHEBI:57306"/>
        <dbReference type="ChEBI" id="CHEBI:57307"/>
        <dbReference type="EC" id="1.3.3.4"/>
    </reaction>
</comment>
<accession>A0AA48QX18</accession>
<dbReference type="SUPFAM" id="SSF54373">
    <property type="entry name" value="FAD-linked reductases, C-terminal domain"/>
    <property type="match status" value="1"/>
</dbReference>
<dbReference type="KEGG" id="ccac:CcaHIS019_0505540"/>
<feature type="domain" description="Amine oxidase" evidence="12">
    <location>
        <begin position="13"/>
        <end position="487"/>
    </location>
</feature>
<dbReference type="GO" id="GO:0006782">
    <property type="term" value="P:protoporphyrinogen IX biosynthetic process"/>
    <property type="evidence" value="ECO:0007669"/>
    <property type="project" value="UniProtKB-UniRule"/>
</dbReference>
<dbReference type="Gene3D" id="3.50.50.60">
    <property type="entry name" value="FAD/NAD(P)-binding domain"/>
    <property type="match status" value="1"/>
</dbReference>
<dbReference type="EC" id="1.3.3.4" evidence="4 11"/>
<dbReference type="PANTHER" id="PTHR42923">
    <property type="entry name" value="PROTOPORPHYRINOGEN OXIDASE"/>
    <property type="match status" value="1"/>
</dbReference>
<evidence type="ECO:0000256" key="1">
    <source>
        <dbReference type="ARBA" id="ARBA00002600"/>
    </source>
</evidence>
<comment type="function">
    <text evidence="1 11">Catalyzes the 6-electron oxidation of protoporphyrinogen-IX to form protoporphyrin-IX.</text>
</comment>
<keyword evidence="8 11" id="KW-0350">Heme biosynthesis</keyword>
<evidence type="ECO:0000256" key="10">
    <source>
        <dbReference type="ARBA" id="ARBA00047554"/>
    </source>
</evidence>
<dbReference type="NCBIfam" id="TIGR00562">
    <property type="entry name" value="proto_IX_ox"/>
    <property type="match status" value="1"/>
</dbReference>
<evidence type="ECO:0000256" key="4">
    <source>
        <dbReference type="ARBA" id="ARBA00012867"/>
    </source>
</evidence>
<evidence type="ECO:0000256" key="2">
    <source>
        <dbReference type="ARBA" id="ARBA00005073"/>
    </source>
</evidence>
<dbReference type="InterPro" id="IPR036188">
    <property type="entry name" value="FAD/NAD-bd_sf"/>
</dbReference>
<dbReference type="Pfam" id="PF01593">
    <property type="entry name" value="Amino_oxidase"/>
    <property type="match status" value="1"/>
</dbReference>
<evidence type="ECO:0000259" key="12">
    <source>
        <dbReference type="Pfam" id="PF01593"/>
    </source>
</evidence>
<keyword evidence="9 11" id="KW-0627">Porphyrin biosynthesis</keyword>